<evidence type="ECO:0000313" key="2">
    <source>
        <dbReference type="Proteomes" id="UP000215214"/>
    </source>
</evidence>
<proteinExistence type="predicted"/>
<organism evidence="1 2">
    <name type="scientific">Tenacibaculum jejuense</name>
    <dbReference type="NCBI Taxonomy" id="584609"/>
    <lineage>
        <taxon>Bacteria</taxon>
        <taxon>Pseudomonadati</taxon>
        <taxon>Bacteroidota</taxon>
        <taxon>Flavobacteriia</taxon>
        <taxon>Flavobacteriales</taxon>
        <taxon>Flavobacteriaceae</taxon>
        <taxon>Tenacibaculum</taxon>
    </lineage>
</organism>
<dbReference type="AlphaFoldDB" id="A0A238UA84"/>
<evidence type="ECO:0000313" key="1">
    <source>
        <dbReference type="EMBL" id="SNR16091.1"/>
    </source>
</evidence>
<dbReference type="EMBL" id="LT899436">
    <property type="protein sequence ID" value="SNR16091.1"/>
    <property type="molecule type" value="Genomic_DNA"/>
</dbReference>
<accession>A0A238UA84</accession>
<keyword evidence="2" id="KW-1185">Reference proteome</keyword>
<dbReference type="Proteomes" id="UP000215214">
    <property type="component" value="Chromosome TJEJU"/>
</dbReference>
<gene>
    <name evidence="1" type="ORF">TJEJU_2406</name>
</gene>
<reference evidence="1 2" key="1">
    <citation type="submission" date="2017-07" db="EMBL/GenBank/DDBJ databases">
        <authorList>
            <person name="Sun Z.S."/>
            <person name="Albrecht U."/>
            <person name="Echele G."/>
            <person name="Lee C.C."/>
        </authorList>
    </citation>
    <scope>NUCLEOTIDE SEQUENCE [LARGE SCALE GENOMIC DNA]</scope>
    <source>
        <strain evidence="2">type strain: KCTC 22618</strain>
    </source>
</reference>
<sequence length="60" mass="6898">MLKNLGKKLTKEQQKSINGGYTNIFCNTHRDCWESIHYAFPGDFSCVKRYGSFYGTCVPN</sequence>
<dbReference type="KEGG" id="tje:TJEJU_2406"/>
<dbReference type="OrthoDB" id="1189756at2"/>
<protein>
    <submittedName>
        <fullName evidence="1">Uncharacterized protein</fullName>
    </submittedName>
</protein>
<name>A0A238UA84_9FLAO</name>
<dbReference type="RefSeq" id="WP_095072380.1">
    <property type="nucleotide sequence ID" value="NZ_LT899436.1"/>
</dbReference>